<dbReference type="OrthoDB" id="946948at2"/>
<comment type="caution">
    <text evidence="2">The sequence shown here is derived from an EMBL/GenBank/DDBJ whole genome shotgun (WGS) entry which is preliminary data.</text>
</comment>
<evidence type="ECO:0000313" key="2">
    <source>
        <dbReference type="EMBL" id="TGE14471.1"/>
    </source>
</evidence>
<dbReference type="EMBL" id="SRLD01000035">
    <property type="protein sequence ID" value="TGE14471.1"/>
    <property type="molecule type" value="Genomic_DNA"/>
</dbReference>
<keyword evidence="1" id="KW-0732">Signal</keyword>
<gene>
    <name evidence="2" type="ORF">E5J99_16055</name>
</gene>
<proteinExistence type="predicted"/>
<protein>
    <submittedName>
        <fullName evidence="2">Uncharacterized protein</fullName>
    </submittedName>
</protein>
<keyword evidence="3" id="KW-1185">Reference proteome</keyword>
<feature type="signal peptide" evidence="1">
    <location>
        <begin position="1"/>
        <end position="24"/>
    </location>
</feature>
<dbReference type="Proteomes" id="UP000297739">
    <property type="component" value="Unassembled WGS sequence"/>
</dbReference>
<dbReference type="AlphaFoldDB" id="A0A4Z0PH41"/>
<reference evidence="2 3" key="1">
    <citation type="submission" date="2019-04" db="EMBL/GenBank/DDBJ databases">
        <authorList>
            <person name="Feng G."/>
            <person name="Zhang J."/>
            <person name="Zhu H."/>
        </authorList>
    </citation>
    <scope>NUCLEOTIDE SEQUENCE [LARGE SCALE GENOMIC DNA]</scope>
    <source>
        <strain evidence="2 3">JCM 17223</strain>
    </source>
</reference>
<dbReference type="RefSeq" id="WP_135498832.1">
    <property type="nucleotide sequence ID" value="NZ_SRLD01000035.1"/>
</dbReference>
<name>A0A4Z0PH41_9BACT</name>
<feature type="chain" id="PRO_5021211066" evidence="1">
    <location>
        <begin position="25"/>
        <end position="366"/>
    </location>
</feature>
<evidence type="ECO:0000256" key="1">
    <source>
        <dbReference type="SAM" id="SignalP"/>
    </source>
</evidence>
<accession>A0A4Z0PH41</accession>
<evidence type="ECO:0000313" key="3">
    <source>
        <dbReference type="Proteomes" id="UP000297739"/>
    </source>
</evidence>
<organism evidence="2 3">
    <name type="scientific">Hymenobacter elongatus</name>
    <dbReference type="NCBI Taxonomy" id="877208"/>
    <lineage>
        <taxon>Bacteria</taxon>
        <taxon>Pseudomonadati</taxon>
        <taxon>Bacteroidota</taxon>
        <taxon>Cytophagia</taxon>
        <taxon>Cytophagales</taxon>
        <taxon>Hymenobacteraceae</taxon>
        <taxon>Hymenobacter</taxon>
    </lineage>
</organism>
<sequence>MSKVLRFRLLAVAALATSSASVYAQTGSVGIGIETPNASAVLDLTSTAKGLLIPRMTQAQRNLISTPAEGLLVYQTDNTPGIYQRTATAWVRLVADNLGDHTATTNLNLNGKLLTGAAAATTGLGVDASGNVGVGVTAANKLDVATAARTGTHATAKPLYVTGALTTTNGAEFRTSDATQGVGIGSNSVYAAGSTANQDLILQPKGMGTVGVGSAATAVSAILDVSSTTKGFLPPRMTKAQRDLIATPAVGLLIVQNDNTPGLYQYTSTGWASVGVGTYYAESMSTAAAPTGAVTVAPAVTNLVYTDNNSGNGAVTLGAGTEGQRLVIVNNDNGFLTVVSASGTGNILSKYGARYIYTNGAWRRES</sequence>